<dbReference type="SUPFAM" id="SSF161098">
    <property type="entry name" value="MetI-like"/>
    <property type="match status" value="1"/>
</dbReference>
<reference evidence="9 10" key="1">
    <citation type="submission" date="2018-10" db="EMBL/GenBank/DDBJ databases">
        <title>Cohnella sp. M2MS4P-1, whole genome shotgun sequence.</title>
        <authorList>
            <person name="Tuo L."/>
        </authorList>
    </citation>
    <scope>NUCLEOTIDE SEQUENCE [LARGE SCALE GENOMIC DNA]</scope>
    <source>
        <strain evidence="9 10">M2MS4P-1</strain>
    </source>
</reference>
<comment type="subcellular location">
    <subcellularLocation>
        <location evidence="1 7">Cell membrane</location>
        <topology evidence="1 7">Multi-pass membrane protein</topology>
    </subcellularLocation>
</comment>
<evidence type="ECO:0000256" key="3">
    <source>
        <dbReference type="ARBA" id="ARBA00022475"/>
    </source>
</evidence>
<evidence type="ECO:0000313" key="9">
    <source>
        <dbReference type="EMBL" id="RKP49992.1"/>
    </source>
</evidence>
<evidence type="ECO:0000256" key="7">
    <source>
        <dbReference type="RuleBase" id="RU363032"/>
    </source>
</evidence>
<accession>A0A494XJS0</accession>
<dbReference type="InterPro" id="IPR000515">
    <property type="entry name" value="MetI-like"/>
</dbReference>
<evidence type="ECO:0000259" key="8">
    <source>
        <dbReference type="PROSITE" id="PS50928"/>
    </source>
</evidence>
<feature type="domain" description="ABC transmembrane type-1" evidence="8">
    <location>
        <begin position="72"/>
        <end position="284"/>
    </location>
</feature>
<dbReference type="RefSeq" id="WP_120978676.1">
    <property type="nucleotide sequence ID" value="NZ_RBZM01000008.1"/>
</dbReference>
<name>A0A494XJS0_9BACL</name>
<feature type="transmembrane region" description="Helical" evidence="7">
    <location>
        <begin position="71"/>
        <end position="97"/>
    </location>
</feature>
<keyword evidence="5 7" id="KW-1133">Transmembrane helix</keyword>
<dbReference type="GO" id="GO:0055085">
    <property type="term" value="P:transmembrane transport"/>
    <property type="evidence" value="ECO:0007669"/>
    <property type="project" value="InterPro"/>
</dbReference>
<keyword evidence="3" id="KW-1003">Cell membrane</keyword>
<dbReference type="PANTHER" id="PTHR30193:SF37">
    <property type="entry name" value="INNER MEMBRANE ABC TRANSPORTER PERMEASE PROTEIN YCJO"/>
    <property type="match status" value="1"/>
</dbReference>
<evidence type="ECO:0000313" key="10">
    <source>
        <dbReference type="Proteomes" id="UP000282076"/>
    </source>
</evidence>
<dbReference type="InterPro" id="IPR051393">
    <property type="entry name" value="ABC_transporter_permease"/>
</dbReference>
<gene>
    <name evidence="9" type="ORF">D7Z26_19440</name>
</gene>
<dbReference type="Proteomes" id="UP000282076">
    <property type="component" value="Unassembled WGS sequence"/>
</dbReference>
<dbReference type="CDD" id="cd06261">
    <property type="entry name" value="TM_PBP2"/>
    <property type="match status" value="1"/>
</dbReference>
<dbReference type="Pfam" id="PF00528">
    <property type="entry name" value="BPD_transp_1"/>
    <property type="match status" value="1"/>
</dbReference>
<feature type="transmembrane region" description="Helical" evidence="7">
    <location>
        <begin position="156"/>
        <end position="181"/>
    </location>
</feature>
<evidence type="ECO:0000256" key="2">
    <source>
        <dbReference type="ARBA" id="ARBA00022448"/>
    </source>
</evidence>
<sequence>MTWTKKTKQTVILLAFAFPALLFYAVFVLAPAFGGVGYSMTDWNGLNPAYSRVGFANYVEALTDDSYFIDAILFTLKYVVCMVVLQNAIAIGLAVLIESRRRTKSLFRTIFFMPNMISLIIGGFMWLFIFTKVLPDIAAHTGLRFLDQSWIGDPTYSFIAILILSLWGGVGYLMVIYVAALQGIPSHLKESAAIDGANAWQSFRYVTLPMIYPAVTIGIFLTLNSSFKVFEAVYSLTGGGPGRATQVIALNIFEEAFANSNRYGYASAKAIILFLIVMLITVVQLRVMKNREVEA</sequence>
<evidence type="ECO:0000256" key="5">
    <source>
        <dbReference type="ARBA" id="ARBA00022989"/>
    </source>
</evidence>
<evidence type="ECO:0000256" key="6">
    <source>
        <dbReference type="ARBA" id="ARBA00023136"/>
    </source>
</evidence>
<proteinExistence type="inferred from homology"/>
<keyword evidence="2 7" id="KW-0813">Transport</keyword>
<organism evidence="9 10">
    <name type="scientific">Cohnella endophytica</name>
    <dbReference type="NCBI Taxonomy" id="2419778"/>
    <lineage>
        <taxon>Bacteria</taxon>
        <taxon>Bacillati</taxon>
        <taxon>Bacillota</taxon>
        <taxon>Bacilli</taxon>
        <taxon>Bacillales</taxon>
        <taxon>Paenibacillaceae</taxon>
        <taxon>Cohnella</taxon>
    </lineage>
</organism>
<keyword evidence="6 7" id="KW-0472">Membrane</keyword>
<evidence type="ECO:0000256" key="1">
    <source>
        <dbReference type="ARBA" id="ARBA00004651"/>
    </source>
</evidence>
<dbReference type="AlphaFoldDB" id="A0A494XJS0"/>
<comment type="caution">
    <text evidence="9">The sequence shown here is derived from an EMBL/GenBank/DDBJ whole genome shotgun (WGS) entry which is preliminary data.</text>
</comment>
<keyword evidence="10" id="KW-1185">Reference proteome</keyword>
<dbReference type="PANTHER" id="PTHR30193">
    <property type="entry name" value="ABC TRANSPORTER PERMEASE PROTEIN"/>
    <property type="match status" value="1"/>
</dbReference>
<feature type="transmembrane region" description="Helical" evidence="7">
    <location>
        <begin position="263"/>
        <end position="283"/>
    </location>
</feature>
<dbReference type="GO" id="GO:0005886">
    <property type="term" value="C:plasma membrane"/>
    <property type="evidence" value="ECO:0007669"/>
    <property type="project" value="UniProtKB-SubCell"/>
</dbReference>
<dbReference type="OrthoDB" id="9786413at2"/>
<dbReference type="EMBL" id="RBZM01000008">
    <property type="protein sequence ID" value="RKP49992.1"/>
    <property type="molecule type" value="Genomic_DNA"/>
</dbReference>
<dbReference type="InterPro" id="IPR035906">
    <property type="entry name" value="MetI-like_sf"/>
</dbReference>
<feature type="transmembrane region" description="Helical" evidence="7">
    <location>
        <begin position="202"/>
        <end position="223"/>
    </location>
</feature>
<protein>
    <submittedName>
        <fullName evidence="9">Sugar ABC transporter permease</fullName>
    </submittedName>
</protein>
<dbReference type="Gene3D" id="1.10.3720.10">
    <property type="entry name" value="MetI-like"/>
    <property type="match status" value="1"/>
</dbReference>
<comment type="similarity">
    <text evidence="7">Belongs to the binding-protein-dependent transport system permease family.</text>
</comment>
<keyword evidence="4 7" id="KW-0812">Transmembrane</keyword>
<dbReference type="PROSITE" id="PS50928">
    <property type="entry name" value="ABC_TM1"/>
    <property type="match status" value="1"/>
</dbReference>
<feature type="transmembrane region" description="Helical" evidence="7">
    <location>
        <begin position="109"/>
        <end position="129"/>
    </location>
</feature>
<evidence type="ECO:0000256" key="4">
    <source>
        <dbReference type="ARBA" id="ARBA00022692"/>
    </source>
</evidence>